<dbReference type="PANTHER" id="PTHR10949:SF0">
    <property type="entry name" value="LIPOYL SYNTHASE, MITOCHONDRIAL"/>
    <property type="match status" value="1"/>
</dbReference>
<dbReference type="EMBL" id="CP036434">
    <property type="protein sequence ID" value="QDV06072.1"/>
    <property type="molecule type" value="Genomic_DNA"/>
</dbReference>
<protein>
    <recommendedName>
        <fullName evidence="8">Lipoyl synthase</fullName>
        <ecNumber evidence="8">2.8.1.8</ecNumber>
    </recommendedName>
    <alternativeName>
        <fullName evidence="8">Lip-syn</fullName>
        <shortName evidence="8">LS</shortName>
    </alternativeName>
    <alternativeName>
        <fullName evidence="8">Lipoate synthase</fullName>
    </alternativeName>
    <alternativeName>
        <fullName evidence="8">Lipoic acid synthase</fullName>
    </alternativeName>
    <alternativeName>
        <fullName evidence="8">Sulfur insertion protein LipA</fullName>
    </alternativeName>
</protein>
<dbReference type="Proteomes" id="UP000320390">
    <property type="component" value="Chromosome"/>
</dbReference>
<feature type="binding site" evidence="8">
    <location>
        <position position="68"/>
    </location>
    <ligand>
        <name>[4Fe-4S] cluster</name>
        <dbReference type="ChEBI" id="CHEBI:49883"/>
        <label>1</label>
    </ligand>
</feature>
<feature type="binding site" evidence="8">
    <location>
        <position position="103"/>
    </location>
    <ligand>
        <name>[4Fe-4S] cluster</name>
        <dbReference type="ChEBI" id="CHEBI:49883"/>
        <label>2</label>
        <note>4Fe-4S-S-AdoMet</note>
    </ligand>
</feature>
<dbReference type="CDD" id="cd01335">
    <property type="entry name" value="Radical_SAM"/>
    <property type="match status" value="1"/>
</dbReference>
<dbReference type="NCBIfam" id="NF009544">
    <property type="entry name" value="PRK12928.1"/>
    <property type="match status" value="1"/>
</dbReference>
<keyword evidence="1 8" id="KW-0004">4Fe-4S</keyword>
<evidence type="ECO:0000256" key="1">
    <source>
        <dbReference type="ARBA" id="ARBA00022485"/>
    </source>
</evidence>
<feature type="binding site" evidence="8">
    <location>
        <position position="79"/>
    </location>
    <ligand>
        <name>[4Fe-4S] cluster</name>
        <dbReference type="ChEBI" id="CHEBI:49883"/>
        <label>1</label>
    </ligand>
</feature>
<name>A0A518EPQ4_9BACT</name>
<dbReference type="PANTHER" id="PTHR10949">
    <property type="entry name" value="LIPOYL SYNTHASE"/>
    <property type="match status" value="1"/>
</dbReference>
<dbReference type="NCBIfam" id="NF004019">
    <property type="entry name" value="PRK05481.1"/>
    <property type="match status" value="1"/>
</dbReference>
<organism evidence="11 12">
    <name type="scientific">Saltatorellus ferox</name>
    <dbReference type="NCBI Taxonomy" id="2528018"/>
    <lineage>
        <taxon>Bacteria</taxon>
        <taxon>Pseudomonadati</taxon>
        <taxon>Planctomycetota</taxon>
        <taxon>Planctomycetia</taxon>
        <taxon>Planctomycetia incertae sedis</taxon>
        <taxon>Saltatorellus</taxon>
    </lineage>
</organism>
<dbReference type="OrthoDB" id="9787898at2"/>
<gene>
    <name evidence="8 11" type="primary">lipA</name>
    <name evidence="11" type="ORF">Poly30_15760</name>
</gene>
<comment type="similarity">
    <text evidence="8">Belongs to the radical SAM superfamily. Lipoyl synthase family.</text>
</comment>
<keyword evidence="8" id="KW-0963">Cytoplasm</keyword>
<keyword evidence="6 8" id="KW-0411">Iron-sulfur</keyword>
<keyword evidence="4 8" id="KW-0479">Metal-binding</keyword>
<evidence type="ECO:0000256" key="4">
    <source>
        <dbReference type="ARBA" id="ARBA00022723"/>
    </source>
</evidence>
<dbReference type="AlphaFoldDB" id="A0A518EPQ4"/>
<dbReference type="InterPro" id="IPR007197">
    <property type="entry name" value="rSAM"/>
</dbReference>
<dbReference type="Pfam" id="PF04055">
    <property type="entry name" value="Radical_SAM"/>
    <property type="match status" value="1"/>
</dbReference>
<evidence type="ECO:0000256" key="3">
    <source>
        <dbReference type="ARBA" id="ARBA00022691"/>
    </source>
</evidence>
<keyword evidence="5 8" id="KW-0408">Iron</keyword>
<dbReference type="GO" id="GO:0051539">
    <property type="term" value="F:4 iron, 4 sulfur cluster binding"/>
    <property type="evidence" value="ECO:0007669"/>
    <property type="project" value="UniProtKB-UniRule"/>
</dbReference>
<dbReference type="NCBIfam" id="TIGR00510">
    <property type="entry name" value="lipA"/>
    <property type="match status" value="1"/>
</dbReference>
<dbReference type="GO" id="GO:0046872">
    <property type="term" value="F:metal ion binding"/>
    <property type="evidence" value="ECO:0007669"/>
    <property type="project" value="UniProtKB-KW"/>
</dbReference>
<evidence type="ECO:0000256" key="8">
    <source>
        <dbReference type="HAMAP-Rule" id="MF_00206"/>
    </source>
</evidence>
<evidence type="ECO:0000313" key="11">
    <source>
        <dbReference type="EMBL" id="QDV06072.1"/>
    </source>
</evidence>
<dbReference type="PIRSF" id="PIRSF005963">
    <property type="entry name" value="Lipoyl_synth"/>
    <property type="match status" value="1"/>
</dbReference>
<dbReference type="RefSeq" id="WP_145195935.1">
    <property type="nucleotide sequence ID" value="NZ_CP036434.1"/>
</dbReference>
<dbReference type="SFLD" id="SFLDG01058">
    <property type="entry name" value="lipoyl_synthase_like"/>
    <property type="match status" value="1"/>
</dbReference>
<feature type="binding site" evidence="8">
    <location>
        <position position="96"/>
    </location>
    <ligand>
        <name>[4Fe-4S] cluster</name>
        <dbReference type="ChEBI" id="CHEBI:49883"/>
        <label>2</label>
        <note>4Fe-4S-S-AdoMet</note>
    </ligand>
</feature>
<dbReference type="SMART" id="SM00729">
    <property type="entry name" value="Elp3"/>
    <property type="match status" value="1"/>
</dbReference>
<evidence type="ECO:0000256" key="7">
    <source>
        <dbReference type="ARBA" id="ARBA00047326"/>
    </source>
</evidence>
<feature type="binding site" evidence="8">
    <location>
        <position position="73"/>
    </location>
    <ligand>
        <name>[4Fe-4S] cluster</name>
        <dbReference type="ChEBI" id="CHEBI:49883"/>
        <label>1</label>
    </ligand>
</feature>
<dbReference type="Gene3D" id="3.20.20.70">
    <property type="entry name" value="Aldolase class I"/>
    <property type="match status" value="1"/>
</dbReference>
<reference evidence="11 12" key="1">
    <citation type="submission" date="2019-02" db="EMBL/GenBank/DDBJ databases">
        <title>Deep-cultivation of Planctomycetes and their phenomic and genomic characterization uncovers novel biology.</title>
        <authorList>
            <person name="Wiegand S."/>
            <person name="Jogler M."/>
            <person name="Boedeker C."/>
            <person name="Pinto D."/>
            <person name="Vollmers J."/>
            <person name="Rivas-Marin E."/>
            <person name="Kohn T."/>
            <person name="Peeters S.H."/>
            <person name="Heuer A."/>
            <person name="Rast P."/>
            <person name="Oberbeckmann S."/>
            <person name="Bunk B."/>
            <person name="Jeske O."/>
            <person name="Meyerdierks A."/>
            <person name="Storesund J.E."/>
            <person name="Kallscheuer N."/>
            <person name="Luecker S."/>
            <person name="Lage O.M."/>
            <person name="Pohl T."/>
            <person name="Merkel B.J."/>
            <person name="Hornburger P."/>
            <person name="Mueller R.-W."/>
            <person name="Bruemmer F."/>
            <person name="Labrenz M."/>
            <person name="Spormann A.M."/>
            <person name="Op den Camp H."/>
            <person name="Overmann J."/>
            <person name="Amann R."/>
            <person name="Jetten M.S.M."/>
            <person name="Mascher T."/>
            <person name="Medema M.H."/>
            <person name="Devos D.P."/>
            <person name="Kaster A.-K."/>
            <person name="Ovreas L."/>
            <person name="Rohde M."/>
            <person name="Galperin M.Y."/>
            <person name="Jogler C."/>
        </authorList>
    </citation>
    <scope>NUCLEOTIDE SEQUENCE [LARGE SCALE GENOMIC DNA]</scope>
    <source>
        <strain evidence="11 12">Poly30</strain>
    </source>
</reference>
<dbReference type="InterPro" id="IPR013785">
    <property type="entry name" value="Aldolase_TIM"/>
</dbReference>
<dbReference type="SUPFAM" id="SSF102114">
    <property type="entry name" value="Radical SAM enzymes"/>
    <property type="match status" value="1"/>
</dbReference>
<sequence length="344" mass="37994">MTYSSQPSSPPEEPSAHASRVGAIVPDAKGGKGRREPKPPWLKVPLPGGEGYKKLKGLTKELNLHTVCEEARCPNIGECWKGDHATMTIMVLGDECTRRCRFCAVKTVDRAKAPDPNEPEHVGRAVGEMALDYLVITSVDRDDLADGGSKHYADCVRSIREHSAKTLVEVLIPDYTGENLETLMASRPDVLAHNVEVVPRLQRKIRDPRCSYERSLDVLRQGKAYAEANGFEIFTKSSLMVGLGETQEELFEAIGLLRDAGVDFLTLGQYLRPTPNHAPVRDYVTPERFRELEIEARALGFLYVASGPLVRSSYKAGEYFATRLIRGRRASNPSPSLKEGTTAS</sequence>
<feature type="compositionally biased region" description="Basic and acidic residues" evidence="9">
    <location>
        <begin position="29"/>
        <end position="38"/>
    </location>
</feature>
<dbReference type="EC" id="2.8.1.8" evidence="8"/>
<dbReference type="InterPro" id="IPR031691">
    <property type="entry name" value="LIAS_N"/>
</dbReference>
<accession>A0A518EPQ4</accession>
<dbReference type="Pfam" id="PF16881">
    <property type="entry name" value="LIAS_N"/>
    <property type="match status" value="1"/>
</dbReference>
<keyword evidence="3 8" id="KW-0949">S-adenosyl-L-methionine</keyword>
<dbReference type="SFLD" id="SFLDS00029">
    <property type="entry name" value="Radical_SAM"/>
    <property type="match status" value="1"/>
</dbReference>
<dbReference type="HAMAP" id="MF_00206">
    <property type="entry name" value="Lipoyl_synth"/>
    <property type="match status" value="1"/>
</dbReference>
<comment type="subcellular location">
    <subcellularLocation>
        <location evidence="8">Cytoplasm</location>
    </subcellularLocation>
</comment>
<evidence type="ECO:0000259" key="10">
    <source>
        <dbReference type="PROSITE" id="PS51918"/>
    </source>
</evidence>
<dbReference type="GO" id="GO:0016992">
    <property type="term" value="F:lipoate synthase activity"/>
    <property type="evidence" value="ECO:0007669"/>
    <property type="project" value="UniProtKB-UniRule"/>
</dbReference>
<keyword evidence="12" id="KW-1185">Reference proteome</keyword>
<comment type="function">
    <text evidence="8">Catalyzes the radical-mediated insertion of two sulfur atoms into the C-6 and C-8 positions of the octanoyl moiety bound to the lipoyl domains of lipoate-dependent enzymes, thereby converting the octanoylated domains into lipoylated derivatives.</text>
</comment>
<evidence type="ECO:0000256" key="6">
    <source>
        <dbReference type="ARBA" id="ARBA00023014"/>
    </source>
</evidence>
<dbReference type="GO" id="GO:0009249">
    <property type="term" value="P:protein lipoylation"/>
    <property type="evidence" value="ECO:0007669"/>
    <property type="project" value="UniProtKB-UniRule"/>
</dbReference>
<dbReference type="InterPro" id="IPR003698">
    <property type="entry name" value="Lipoyl_synth"/>
</dbReference>
<comment type="cofactor">
    <cofactor evidence="8">
        <name>[4Fe-4S] cluster</name>
        <dbReference type="ChEBI" id="CHEBI:49883"/>
    </cofactor>
    <text evidence="8">Binds 2 [4Fe-4S] clusters per subunit. One cluster is coordinated with 3 cysteines and an exchangeable S-adenosyl-L-methionine.</text>
</comment>
<evidence type="ECO:0000313" key="12">
    <source>
        <dbReference type="Proteomes" id="UP000320390"/>
    </source>
</evidence>
<dbReference type="SFLD" id="SFLDF00271">
    <property type="entry name" value="lipoyl_synthase"/>
    <property type="match status" value="1"/>
</dbReference>
<comment type="catalytic activity">
    <reaction evidence="7 8">
        <text>[[Fe-S] cluster scaffold protein carrying a second [4Fe-4S](2+) cluster] + N(6)-octanoyl-L-lysyl-[protein] + 2 oxidized [2Fe-2S]-[ferredoxin] + 2 S-adenosyl-L-methionine + 4 H(+) = [[Fe-S] cluster scaffold protein] + N(6)-[(R)-dihydrolipoyl]-L-lysyl-[protein] + 4 Fe(3+) + 2 hydrogen sulfide + 2 5'-deoxyadenosine + 2 L-methionine + 2 reduced [2Fe-2S]-[ferredoxin]</text>
        <dbReference type="Rhea" id="RHEA:16585"/>
        <dbReference type="Rhea" id="RHEA-COMP:9928"/>
        <dbReference type="Rhea" id="RHEA-COMP:10000"/>
        <dbReference type="Rhea" id="RHEA-COMP:10001"/>
        <dbReference type="Rhea" id="RHEA-COMP:10475"/>
        <dbReference type="Rhea" id="RHEA-COMP:14568"/>
        <dbReference type="Rhea" id="RHEA-COMP:14569"/>
        <dbReference type="ChEBI" id="CHEBI:15378"/>
        <dbReference type="ChEBI" id="CHEBI:17319"/>
        <dbReference type="ChEBI" id="CHEBI:29034"/>
        <dbReference type="ChEBI" id="CHEBI:29919"/>
        <dbReference type="ChEBI" id="CHEBI:33722"/>
        <dbReference type="ChEBI" id="CHEBI:33737"/>
        <dbReference type="ChEBI" id="CHEBI:33738"/>
        <dbReference type="ChEBI" id="CHEBI:57844"/>
        <dbReference type="ChEBI" id="CHEBI:59789"/>
        <dbReference type="ChEBI" id="CHEBI:78809"/>
        <dbReference type="ChEBI" id="CHEBI:83100"/>
        <dbReference type="EC" id="2.8.1.8"/>
    </reaction>
</comment>
<evidence type="ECO:0000256" key="5">
    <source>
        <dbReference type="ARBA" id="ARBA00023004"/>
    </source>
</evidence>
<proteinExistence type="inferred from homology"/>
<keyword evidence="2 8" id="KW-0808">Transferase</keyword>
<feature type="domain" description="Radical SAM core" evidence="10">
    <location>
        <begin position="79"/>
        <end position="302"/>
    </location>
</feature>
<dbReference type="PROSITE" id="PS51918">
    <property type="entry name" value="RADICAL_SAM"/>
    <property type="match status" value="1"/>
</dbReference>
<feature type="binding site" evidence="8">
    <location>
        <position position="100"/>
    </location>
    <ligand>
        <name>[4Fe-4S] cluster</name>
        <dbReference type="ChEBI" id="CHEBI:49883"/>
        <label>2</label>
        <note>4Fe-4S-S-AdoMet</note>
    </ligand>
</feature>
<feature type="region of interest" description="Disordered" evidence="9">
    <location>
        <begin position="1"/>
        <end position="41"/>
    </location>
</feature>
<comment type="pathway">
    <text evidence="8">Protein modification; protein lipoylation via endogenous pathway; protein N(6)-(lipoyl)lysine from octanoyl-[acyl-carrier-protein]: step 2/2.</text>
</comment>
<evidence type="ECO:0000256" key="2">
    <source>
        <dbReference type="ARBA" id="ARBA00022679"/>
    </source>
</evidence>
<feature type="binding site" evidence="8">
    <location>
        <position position="313"/>
    </location>
    <ligand>
        <name>[4Fe-4S] cluster</name>
        <dbReference type="ChEBI" id="CHEBI:49883"/>
        <label>1</label>
    </ligand>
</feature>
<dbReference type="InterPro" id="IPR006638">
    <property type="entry name" value="Elp3/MiaA/NifB-like_rSAM"/>
</dbReference>
<dbReference type="GO" id="GO:0005737">
    <property type="term" value="C:cytoplasm"/>
    <property type="evidence" value="ECO:0007669"/>
    <property type="project" value="UniProtKB-SubCell"/>
</dbReference>
<dbReference type="InterPro" id="IPR058240">
    <property type="entry name" value="rSAM_sf"/>
</dbReference>
<evidence type="ECO:0000256" key="9">
    <source>
        <dbReference type="SAM" id="MobiDB-lite"/>
    </source>
</evidence>
<dbReference type="UniPathway" id="UPA00538">
    <property type="reaction ID" value="UER00593"/>
</dbReference>